<dbReference type="PANTHER" id="PTHR43628">
    <property type="entry name" value="ACTIVATOR OF C KINASE PROTEIN 1-RELATED"/>
    <property type="match status" value="1"/>
</dbReference>
<dbReference type="Pfam" id="PF08238">
    <property type="entry name" value="Sel1"/>
    <property type="match status" value="3"/>
</dbReference>
<evidence type="ECO:0000313" key="1">
    <source>
        <dbReference type="EMBL" id="AYV80421.1"/>
    </source>
</evidence>
<dbReference type="PANTHER" id="PTHR43628:SF1">
    <property type="entry name" value="CHITIN SYNTHASE REGULATORY FACTOR 2-RELATED"/>
    <property type="match status" value="1"/>
</dbReference>
<dbReference type="EMBL" id="MK072243">
    <property type="protein sequence ID" value="AYV80421.1"/>
    <property type="molecule type" value="Genomic_DNA"/>
</dbReference>
<protein>
    <recommendedName>
        <fullName evidence="2">Sel1 repeat family protein</fullName>
    </recommendedName>
</protein>
<accession>A0A3G5A2K2</accession>
<evidence type="ECO:0008006" key="2">
    <source>
        <dbReference type="Google" id="ProtNLM"/>
    </source>
</evidence>
<dbReference type="InterPro" id="IPR006597">
    <property type="entry name" value="Sel1-like"/>
</dbReference>
<proteinExistence type="predicted"/>
<name>A0A3G5A2K2_9VIRU</name>
<organism evidence="1">
    <name type="scientific">Harvfovirus sp</name>
    <dbReference type="NCBI Taxonomy" id="2487768"/>
    <lineage>
        <taxon>Viruses</taxon>
        <taxon>Varidnaviria</taxon>
        <taxon>Bamfordvirae</taxon>
        <taxon>Nucleocytoviricota</taxon>
        <taxon>Megaviricetes</taxon>
        <taxon>Imitervirales</taxon>
        <taxon>Mimiviridae</taxon>
        <taxon>Klosneuvirinae</taxon>
    </lineage>
</organism>
<gene>
    <name evidence="1" type="ORF">Harvfovirus1_46</name>
</gene>
<dbReference type="SUPFAM" id="SSF81901">
    <property type="entry name" value="HCP-like"/>
    <property type="match status" value="1"/>
</dbReference>
<dbReference type="InterPro" id="IPR052945">
    <property type="entry name" value="Mitotic_Regulator"/>
</dbReference>
<reference evidence="1" key="1">
    <citation type="submission" date="2018-10" db="EMBL/GenBank/DDBJ databases">
        <title>Hidden diversity of soil giant viruses.</title>
        <authorList>
            <person name="Schulz F."/>
            <person name="Alteio L."/>
            <person name="Goudeau D."/>
            <person name="Ryan E.M."/>
            <person name="Malmstrom R.R."/>
            <person name="Blanchard J."/>
            <person name="Woyke T."/>
        </authorList>
    </citation>
    <scope>NUCLEOTIDE SEQUENCE</scope>
    <source>
        <strain evidence="1">HAV1</strain>
    </source>
</reference>
<dbReference type="Gene3D" id="1.25.40.10">
    <property type="entry name" value="Tetratricopeptide repeat domain"/>
    <property type="match status" value="1"/>
</dbReference>
<dbReference type="InterPro" id="IPR011990">
    <property type="entry name" value="TPR-like_helical_dom_sf"/>
</dbReference>
<sequence>MEYESLLKDSLHGDLKAIERIRNIVNQAETDSELAIKFFEFYNKYSSNNCYAQYFVGKFHLEGFGTKENVVEGVKYAQLSSHEGFSGGYNLLGNCYENGDCLMESDTEAFKLYSKASSMGFHGAYNNMARSHEFGIGTPINHTLAWKWYIKSLSSDDPESLQEFKNFLTRTPNYLELITDELISQQALIEKLDSQTELINNLLGQLSLLTVAI</sequence>
<dbReference type="SMART" id="SM00671">
    <property type="entry name" value="SEL1"/>
    <property type="match status" value="3"/>
</dbReference>